<dbReference type="AlphaFoldDB" id="A0A9N9D2R2"/>
<gene>
    <name evidence="3" type="ORF">CPELLU_LOCUS7884</name>
</gene>
<keyword evidence="4" id="KW-1185">Reference proteome</keyword>
<dbReference type="InterPro" id="IPR036846">
    <property type="entry name" value="GM2-AP_sf"/>
</dbReference>
<name>A0A9N9D2R2_9GLOM</name>
<dbReference type="Pfam" id="PF02221">
    <property type="entry name" value="E1_DerP2_DerF2"/>
    <property type="match status" value="1"/>
</dbReference>
<feature type="domain" description="MD-2-related lipid-recognition" evidence="2">
    <location>
        <begin position="16"/>
        <end position="131"/>
    </location>
</feature>
<evidence type="ECO:0000313" key="4">
    <source>
        <dbReference type="Proteomes" id="UP000789759"/>
    </source>
</evidence>
<dbReference type="Gene3D" id="2.70.220.10">
    <property type="entry name" value="Ganglioside GM2 activator"/>
    <property type="match status" value="1"/>
</dbReference>
<comment type="caution">
    <text evidence="3">The sequence shown here is derived from an EMBL/GenBank/DDBJ whole genome shotgun (WGS) entry which is preliminary data.</text>
</comment>
<evidence type="ECO:0000259" key="2">
    <source>
        <dbReference type="SMART" id="SM00737"/>
    </source>
</evidence>
<protein>
    <submittedName>
        <fullName evidence="3">24393_t:CDS:1</fullName>
    </submittedName>
</protein>
<dbReference type="OrthoDB" id="2455965at2759"/>
<dbReference type="SMART" id="SM00737">
    <property type="entry name" value="ML"/>
    <property type="match status" value="1"/>
</dbReference>
<proteinExistence type="predicted"/>
<evidence type="ECO:0000313" key="3">
    <source>
        <dbReference type="EMBL" id="CAG8620271.1"/>
    </source>
</evidence>
<reference evidence="3" key="1">
    <citation type="submission" date="2021-06" db="EMBL/GenBank/DDBJ databases">
        <authorList>
            <person name="Kallberg Y."/>
            <person name="Tangrot J."/>
            <person name="Rosling A."/>
        </authorList>
    </citation>
    <scope>NUCLEOTIDE SEQUENCE</scope>
    <source>
        <strain evidence="3">FL966</strain>
    </source>
</reference>
<dbReference type="EMBL" id="CAJVQA010005419">
    <property type="protein sequence ID" value="CAG8620271.1"/>
    <property type="molecule type" value="Genomic_DNA"/>
</dbReference>
<evidence type="ECO:0000256" key="1">
    <source>
        <dbReference type="ARBA" id="ARBA00022729"/>
    </source>
</evidence>
<dbReference type="Proteomes" id="UP000789759">
    <property type="component" value="Unassembled WGS sequence"/>
</dbReference>
<organism evidence="3 4">
    <name type="scientific">Cetraspora pellucida</name>
    <dbReference type="NCBI Taxonomy" id="1433469"/>
    <lineage>
        <taxon>Eukaryota</taxon>
        <taxon>Fungi</taxon>
        <taxon>Fungi incertae sedis</taxon>
        <taxon>Mucoromycota</taxon>
        <taxon>Glomeromycotina</taxon>
        <taxon>Glomeromycetes</taxon>
        <taxon>Diversisporales</taxon>
        <taxon>Gigasporaceae</taxon>
        <taxon>Cetraspora</taxon>
    </lineage>
</organism>
<accession>A0A9N9D2R2</accession>
<sequence>MVNAFPYHLNKRAATFEQCSVHPDAAVISNVTLSPDPPKSGSNLEVKGSATTKTNIDNLDLFALIIETAGKNIFTGPFVDICTKTECQTTTFNFDKLYNLSDLTSLPAKYDVGVLIGPDPFMIKACGVASFPE</sequence>
<dbReference type="InterPro" id="IPR003172">
    <property type="entry name" value="ML_dom"/>
</dbReference>
<keyword evidence="1" id="KW-0732">Signal</keyword>